<dbReference type="Pfam" id="PF00892">
    <property type="entry name" value="EamA"/>
    <property type="match status" value="2"/>
</dbReference>
<feature type="domain" description="EamA" evidence="2">
    <location>
        <begin position="8"/>
        <end position="141"/>
    </location>
</feature>
<sequence length="306" mass="33085">MEGSVMQGVALMAAAMLMLPCMDAIAKYMANYAGMSPGQVTFYRFFFQILCTVPLIFTAAGAAMLRPKRPWMNLLRGAIHGAASLLFFAAVKYMPLADVFAIYFVEPFILTAMSAVFLGERVGWRRWLAIMVGFGGALIVIQPSFIVFGWTALLPVACAFLYSIYLFMNRALGTADSPLTMQTIAGFGGTLFMGAALLAGSSAGIADFAISLPPSLFTLALLVILGALSGYAHMLVVRAFRMAPLSLLAPFQYFEIISATVLGYAIFGDFPTPSKWLGIAIIVASGLFIIWREHRSRQAAADIAFE</sequence>
<dbReference type="Gene3D" id="1.10.3730.20">
    <property type="match status" value="1"/>
</dbReference>
<feature type="transmembrane region" description="Helical" evidence="1">
    <location>
        <begin position="184"/>
        <end position="210"/>
    </location>
</feature>
<organism evidence="3 4">
    <name type="scientific">Shinella zoogloeoides</name>
    <name type="common">Crabtreella saccharophila</name>
    <dbReference type="NCBI Taxonomy" id="352475"/>
    <lineage>
        <taxon>Bacteria</taxon>
        <taxon>Pseudomonadati</taxon>
        <taxon>Pseudomonadota</taxon>
        <taxon>Alphaproteobacteria</taxon>
        <taxon>Hyphomicrobiales</taxon>
        <taxon>Rhizobiaceae</taxon>
        <taxon>Shinella</taxon>
    </lineage>
</organism>
<feature type="transmembrane region" description="Helical" evidence="1">
    <location>
        <begin position="42"/>
        <end position="65"/>
    </location>
</feature>
<dbReference type="PANTHER" id="PTHR22911">
    <property type="entry name" value="ACYL-MALONYL CONDENSING ENZYME-RELATED"/>
    <property type="match status" value="1"/>
</dbReference>
<evidence type="ECO:0000313" key="3">
    <source>
        <dbReference type="EMBL" id="MXN98859.1"/>
    </source>
</evidence>
<reference evidence="3 4" key="1">
    <citation type="submission" date="2019-12" db="EMBL/GenBank/DDBJ databases">
        <title>Shinella granuli gen. nov., sp. nov., and proposal of the reclassification of Zoogloea ramigera ATCC 19623 as Shinella zoogloeoides sp. nov.</title>
        <authorList>
            <person name="Gao J."/>
        </authorList>
    </citation>
    <scope>NUCLEOTIDE SEQUENCE [LARGE SCALE GENOMIC DNA]</scope>
    <source>
        <strain evidence="3 4">DSM 287</strain>
    </source>
</reference>
<name>A0A6N8TCN1_SHIZO</name>
<dbReference type="EMBL" id="WUML01000001">
    <property type="protein sequence ID" value="MXN98859.1"/>
    <property type="molecule type" value="Genomic_DNA"/>
</dbReference>
<feature type="transmembrane region" description="Helical" evidence="1">
    <location>
        <begin position="77"/>
        <end position="94"/>
    </location>
</feature>
<dbReference type="GO" id="GO:0016020">
    <property type="term" value="C:membrane"/>
    <property type="evidence" value="ECO:0007669"/>
    <property type="project" value="InterPro"/>
</dbReference>
<dbReference type="SUPFAM" id="SSF103481">
    <property type="entry name" value="Multidrug resistance efflux transporter EmrE"/>
    <property type="match status" value="2"/>
</dbReference>
<feature type="transmembrane region" description="Helical" evidence="1">
    <location>
        <begin position="273"/>
        <end position="291"/>
    </location>
</feature>
<keyword evidence="1" id="KW-0812">Transmembrane</keyword>
<accession>A0A6N8TCN1</accession>
<feature type="transmembrane region" description="Helical" evidence="1">
    <location>
        <begin position="216"/>
        <end position="236"/>
    </location>
</feature>
<dbReference type="InterPro" id="IPR037185">
    <property type="entry name" value="EmrE-like"/>
</dbReference>
<keyword evidence="1" id="KW-0472">Membrane</keyword>
<gene>
    <name evidence="3" type="ORF">GR156_00975</name>
</gene>
<feature type="transmembrane region" description="Helical" evidence="1">
    <location>
        <begin position="100"/>
        <end position="118"/>
    </location>
</feature>
<feature type="domain" description="EamA" evidence="2">
    <location>
        <begin position="151"/>
        <end position="290"/>
    </location>
</feature>
<dbReference type="AlphaFoldDB" id="A0A6N8TCN1"/>
<evidence type="ECO:0000313" key="4">
    <source>
        <dbReference type="Proteomes" id="UP000440304"/>
    </source>
</evidence>
<proteinExistence type="predicted"/>
<feature type="transmembrane region" description="Helical" evidence="1">
    <location>
        <begin position="248"/>
        <end position="267"/>
    </location>
</feature>
<protein>
    <submittedName>
        <fullName evidence="3">EamA family transporter</fullName>
    </submittedName>
</protein>
<comment type="caution">
    <text evidence="3">The sequence shown here is derived from an EMBL/GenBank/DDBJ whole genome shotgun (WGS) entry which is preliminary data.</text>
</comment>
<feature type="transmembrane region" description="Helical" evidence="1">
    <location>
        <begin position="152"/>
        <end position="172"/>
    </location>
</feature>
<dbReference type="PANTHER" id="PTHR22911:SF135">
    <property type="entry name" value="BLR4310 PROTEIN"/>
    <property type="match status" value="1"/>
</dbReference>
<keyword evidence="1" id="KW-1133">Transmembrane helix</keyword>
<dbReference type="OrthoDB" id="9815809at2"/>
<dbReference type="Proteomes" id="UP000440304">
    <property type="component" value="Unassembled WGS sequence"/>
</dbReference>
<evidence type="ECO:0000259" key="2">
    <source>
        <dbReference type="Pfam" id="PF00892"/>
    </source>
</evidence>
<feature type="transmembrane region" description="Helical" evidence="1">
    <location>
        <begin position="127"/>
        <end position="146"/>
    </location>
</feature>
<dbReference type="InterPro" id="IPR000620">
    <property type="entry name" value="EamA_dom"/>
</dbReference>
<evidence type="ECO:0000256" key="1">
    <source>
        <dbReference type="SAM" id="Phobius"/>
    </source>
</evidence>